<keyword evidence="2" id="KW-1185">Reference proteome</keyword>
<dbReference type="EMBL" id="CP113264">
    <property type="protein sequence ID" value="WAE71190.1"/>
    <property type="molecule type" value="Genomic_DNA"/>
</dbReference>
<evidence type="ECO:0000313" key="2">
    <source>
        <dbReference type="Proteomes" id="UP001156498"/>
    </source>
</evidence>
<sequence length="72" mass="8227">MATDPVLHSVRDYYWGRIYCEGPEEYEGEYGHLTDDGPFFAVEDQITIQVVNSRLVEQEDADVELNSVQDDG</sequence>
<protein>
    <submittedName>
        <fullName evidence="1">Uncharacterized protein</fullName>
    </submittedName>
</protein>
<accession>A0ABY6YG21</accession>
<dbReference type="Proteomes" id="UP001156498">
    <property type="component" value="Chromosome"/>
</dbReference>
<proteinExistence type="predicted"/>
<gene>
    <name evidence="1" type="ORF">OUQ99_18340</name>
</gene>
<evidence type="ECO:0000313" key="1">
    <source>
        <dbReference type="EMBL" id="WAE71190.1"/>
    </source>
</evidence>
<reference evidence="1 2" key="1">
    <citation type="journal article" date="2013" name="Int. J. Syst. Evol. Microbiol.">
        <title>Description of Streptomonospora sediminis sp. nov. and Streptomonospora nanhaiensis sp. nov., and reclassification of Nocardiopsis arabia Hozzein &amp; Goodfellow 2008 as Streptomonospora arabica comb. nov. and emended description of the genus Streptomonospora.</title>
        <authorList>
            <person name="Zhang D.F."/>
            <person name="Pan H.Q."/>
            <person name="He J."/>
            <person name="Zhang X.M."/>
            <person name="Zhang Y.G."/>
            <person name="Klenk H.P."/>
            <person name="Hu J.C."/>
            <person name="Li W.J."/>
        </authorList>
    </citation>
    <scope>NUCLEOTIDE SEQUENCE [LARGE SCALE GENOMIC DNA]</scope>
    <source>
        <strain evidence="1 2">12A09</strain>
    </source>
</reference>
<name>A0ABY6YG21_9ACTN</name>
<dbReference type="RefSeq" id="WP_267944993.1">
    <property type="nucleotide sequence ID" value="NZ_CP113264.1"/>
</dbReference>
<organism evidence="1 2">
    <name type="scientific">Streptomonospora nanhaiensis</name>
    <dbReference type="NCBI Taxonomy" id="1323731"/>
    <lineage>
        <taxon>Bacteria</taxon>
        <taxon>Bacillati</taxon>
        <taxon>Actinomycetota</taxon>
        <taxon>Actinomycetes</taxon>
        <taxon>Streptosporangiales</taxon>
        <taxon>Nocardiopsidaceae</taxon>
        <taxon>Streptomonospora</taxon>
    </lineage>
</organism>